<evidence type="ECO:0000313" key="7">
    <source>
        <dbReference type="EMBL" id="SFE04554.1"/>
    </source>
</evidence>
<dbReference type="SMART" id="SM00490">
    <property type="entry name" value="HELICc"/>
    <property type="match status" value="1"/>
</dbReference>
<dbReference type="InterPro" id="IPR014001">
    <property type="entry name" value="Helicase_ATP-bd"/>
</dbReference>
<dbReference type="Proteomes" id="UP000243950">
    <property type="component" value="Unassembled WGS sequence"/>
</dbReference>
<dbReference type="InterPro" id="IPR007527">
    <property type="entry name" value="Znf_SWIM"/>
</dbReference>
<keyword evidence="3" id="KW-0862">Zinc</keyword>
<dbReference type="GO" id="GO:0004674">
    <property type="term" value="F:protein serine/threonine kinase activity"/>
    <property type="evidence" value="ECO:0007669"/>
    <property type="project" value="UniProtKB-KW"/>
</dbReference>
<dbReference type="PROSITE" id="PS51192">
    <property type="entry name" value="HELICASE_ATP_BIND_1"/>
    <property type="match status" value="1"/>
</dbReference>
<dbReference type="AlphaFoldDB" id="A0A1I1XAY4"/>
<sequence length="877" mass="98338">MPDILHLQQADWRGDFDEGALRRGQDYATRGLSRLLSLKDHSLLASCLGSGERPYQQRITLHAYGKGWGVTGHCSCPVGFNCKHVAAALLTLEARQRSGDDLGTLIVTEKPVDETVLDHVQPQPVLTLGSHVRVHFDARKGRMLEQTQHRAALAFDYQGNSAVGKTAKDLLVRLGPNRQLRITRDTARETELRRRLEAAGLRIALRQSEALAQHPGEHFELQGDAAWLTFMQQQVPALRDEGWRVEIQPDFQYNLAEIDDWYADVDEMPEQGWFDLELGIEVEGQRISLLPVLLQAIRRSPWLLSGDALAQRNDEELLLVSLPHSQRRVALPYARLKPLLAALGELFIGDADEIGTRVRLARADAARLNTLQQGPTLNWQGGIELREFARRLQHTTQQQVSAPADLAAQLRPYQLQGLGWMQALGELEVGGVLADDMGLGKTLQTLAHILLEKQNGRLKQPALIVMPTSLIPNWQDEAARFAPTLKVLALHGAKRRSQFKLIGEHDVVLTTYALLPRDLKTLSAQRFHLLILDEAQSIKNPRSKAALAAGQINARQRLCLSGTPLENNLGELWSLFNFLMPGWLGDAKRFTRDYRTPIEKHGSEQRLAHLRGRIKPFVLRRKKEQVARELPPKTEIIQWVELTPAQRDRYEILRLAMDRKVREEIIRQGLARSQIVILEALLRLRQVCCDLRLLDETPAELTSSDSGKLSSLLDMLEALIGEGRRVLLFSQFTSMLALIESELQARNIGYAKLTGSTRDRRTPVEQFQAGQFPVFLISLKAGGAGLNLTAADTVIHFDPWWNPAAEAQASDRAYRIGQDKPVFVYKLIARGSVEEKIQQLQQAKASLAHGLLEEGGSQSSWQLNEDDLQALFAPLAD</sequence>
<dbReference type="GO" id="GO:0016787">
    <property type="term" value="F:hydrolase activity"/>
    <property type="evidence" value="ECO:0007669"/>
    <property type="project" value="UniProtKB-KW"/>
</dbReference>
<keyword evidence="2" id="KW-0067">ATP-binding</keyword>
<evidence type="ECO:0000259" key="4">
    <source>
        <dbReference type="PROSITE" id="PS50966"/>
    </source>
</evidence>
<dbReference type="FunFam" id="3.40.50.10810:FF:000091">
    <property type="entry name" value="DNA helicase, SNF2/RAD54 family"/>
    <property type="match status" value="1"/>
</dbReference>
<dbReference type="InterPro" id="IPR000330">
    <property type="entry name" value="SNF2_N"/>
</dbReference>
<evidence type="ECO:0000259" key="5">
    <source>
        <dbReference type="PROSITE" id="PS51192"/>
    </source>
</evidence>
<keyword evidence="1" id="KW-0378">Hydrolase</keyword>
<dbReference type="EMBL" id="FOMO01000007">
    <property type="protein sequence ID" value="SFE04554.1"/>
    <property type="molecule type" value="Genomic_DNA"/>
</dbReference>
<dbReference type="InterPro" id="IPR001650">
    <property type="entry name" value="Helicase_C-like"/>
</dbReference>
<evidence type="ECO:0000256" key="1">
    <source>
        <dbReference type="ARBA" id="ARBA00022801"/>
    </source>
</evidence>
<dbReference type="Pfam" id="PF00271">
    <property type="entry name" value="Helicase_C"/>
    <property type="match status" value="1"/>
</dbReference>
<evidence type="ECO:0000256" key="3">
    <source>
        <dbReference type="PROSITE-ProRule" id="PRU00325"/>
    </source>
</evidence>
<keyword evidence="2" id="KW-0547">Nucleotide-binding</keyword>
<dbReference type="InterPro" id="IPR038718">
    <property type="entry name" value="SNF2-like_sf"/>
</dbReference>
<dbReference type="RefSeq" id="WP_093505824.1">
    <property type="nucleotide sequence ID" value="NZ_BSSG01000007.1"/>
</dbReference>
<proteinExistence type="predicted"/>
<dbReference type="Pfam" id="PF04434">
    <property type="entry name" value="SWIM"/>
    <property type="match status" value="1"/>
</dbReference>
<feature type="domain" description="Helicase C-terminal" evidence="6">
    <location>
        <begin position="711"/>
        <end position="869"/>
    </location>
</feature>
<keyword evidence="7" id="KW-0808">Transferase</keyword>
<dbReference type="PANTHER" id="PTHR10799">
    <property type="entry name" value="SNF2/RAD54 HELICASE FAMILY"/>
    <property type="match status" value="1"/>
</dbReference>
<gene>
    <name evidence="7" type="ORF">SAMN05216372_107153</name>
</gene>
<keyword evidence="3" id="KW-0479">Metal-binding</keyword>
<evidence type="ECO:0000313" key="8">
    <source>
        <dbReference type="Proteomes" id="UP000243950"/>
    </source>
</evidence>
<keyword evidence="8" id="KW-1185">Reference proteome</keyword>
<keyword evidence="3" id="KW-0863">Zinc-finger</keyword>
<reference evidence="8" key="1">
    <citation type="submission" date="2016-10" db="EMBL/GenBank/DDBJ databases">
        <authorList>
            <person name="Varghese N."/>
            <person name="Submissions S."/>
        </authorList>
    </citation>
    <scope>NUCLEOTIDE SEQUENCE [LARGE SCALE GENOMIC DNA]</scope>
    <source>
        <strain evidence="8">JCM 2783</strain>
    </source>
</reference>
<protein>
    <submittedName>
        <fullName evidence="7">Non-specific serine/threonine protein kinase</fullName>
    </submittedName>
</protein>
<dbReference type="SUPFAM" id="SSF52540">
    <property type="entry name" value="P-loop containing nucleoside triphosphate hydrolases"/>
    <property type="match status" value="2"/>
</dbReference>
<dbReference type="Gene3D" id="3.40.50.10810">
    <property type="entry name" value="Tandem AAA-ATPase domain"/>
    <property type="match status" value="1"/>
</dbReference>
<dbReference type="Pfam" id="PF00176">
    <property type="entry name" value="SNF2-rel_dom"/>
    <property type="match status" value="1"/>
</dbReference>
<feature type="domain" description="Helicase ATP-binding" evidence="5">
    <location>
        <begin position="422"/>
        <end position="582"/>
    </location>
</feature>
<dbReference type="CDD" id="cd18012">
    <property type="entry name" value="DEXQc_arch_SWI2_SNF2"/>
    <property type="match status" value="1"/>
</dbReference>
<accession>A0A1I1XAY4</accession>
<evidence type="ECO:0000256" key="2">
    <source>
        <dbReference type="ARBA" id="ARBA00022806"/>
    </source>
</evidence>
<dbReference type="InterPro" id="IPR049730">
    <property type="entry name" value="SNF2/RAD54-like_C"/>
</dbReference>
<name>A0A1I1XAY4_PSEOC</name>
<feature type="domain" description="SWIM-type" evidence="4">
    <location>
        <begin position="59"/>
        <end position="93"/>
    </location>
</feature>
<keyword evidence="7" id="KW-0723">Serine/threonine-protein kinase</keyword>
<dbReference type="InterPro" id="IPR027417">
    <property type="entry name" value="P-loop_NTPase"/>
</dbReference>
<evidence type="ECO:0000259" key="6">
    <source>
        <dbReference type="PROSITE" id="PS51194"/>
    </source>
</evidence>
<dbReference type="SMART" id="SM00487">
    <property type="entry name" value="DEXDc"/>
    <property type="match status" value="1"/>
</dbReference>
<dbReference type="CDD" id="cd18793">
    <property type="entry name" value="SF2_C_SNF"/>
    <property type="match status" value="1"/>
</dbReference>
<dbReference type="GO" id="GO:0008270">
    <property type="term" value="F:zinc ion binding"/>
    <property type="evidence" value="ECO:0007669"/>
    <property type="project" value="UniProtKB-KW"/>
</dbReference>
<dbReference type="Gene3D" id="3.40.50.300">
    <property type="entry name" value="P-loop containing nucleotide triphosphate hydrolases"/>
    <property type="match status" value="1"/>
</dbReference>
<organism evidence="7 8">
    <name type="scientific">Pseudomonas straminea</name>
    <dbReference type="NCBI Taxonomy" id="47882"/>
    <lineage>
        <taxon>Bacteria</taxon>
        <taxon>Pseudomonadati</taxon>
        <taxon>Pseudomonadota</taxon>
        <taxon>Gammaproteobacteria</taxon>
        <taxon>Pseudomonadales</taxon>
        <taxon>Pseudomonadaceae</taxon>
        <taxon>Phytopseudomonas</taxon>
    </lineage>
</organism>
<keyword evidence="7" id="KW-0418">Kinase</keyword>
<dbReference type="GO" id="GO:0004386">
    <property type="term" value="F:helicase activity"/>
    <property type="evidence" value="ECO:0007669"/>
    <property type="project" value="UniProtKB-KW"/>
</dbReference>
<dbReference type="GO" id="GO:0005524">
    <property type="term" value="F:ATP binding"/>
    <property type="evidence" value="ECO:0007669"/>
    <property type="project" value="InterPro"/>
</dbReference>
<dbReference type="PROSITE" id="PS51194">
    <property type="entry name" value="HELICASE_CTER"/>
    <property type="match status" value="1"/>
</dbReference>
<dbReference type="PROSITE" id="PS50966">
    <property type="entry name" value="ZF_SWIM"/>
    <property type="match status" value="1"/>
</dbReference>
<keyword evidence="2" id="KW-0347">Helicase</keyword>